<evidence type="ECO:0000313" key="10">
    <source>
        <dbReference type="Proteomes" id="UP001148018"/>
    </source>
</evidence>
<dbReference type="PANTHER" id="PTHR10582">
    <property type="entry name" value="TRANSIENT RECEPTOR POTENTIAL ION CHANNEL PROTEIN"/>
    <property type="match status" value="1"/>
</dbReference>
<comment type="caution">
    <text evidence="9">The sequence shown here is derived from an EMBL/GenBank/DDBJ whole genome shotgun (WGS) entry which is preliminary data.</text>
</comment>
<evidence type="ECO:0000256" key="2">
    <source>
        <dbReference type="ARBA" id="ARBA00022692"/>
    </source>
</evidence>
<dbReference type="InterPro" id="IPR005821">
    <property type="entry name" value="Ion_trans_dom"/>
</dbReference>
<evidence type="ECO:0000256" key="5">
    <source>
        <dbReference type="ARBA" id="ARBA00023043"/>
    </source>
</evidence>
<protein>
    <recommendedName>
        <fullName evidence="8">Ion transport domain-containing protein</fullName>
    </recommendedName>
</protein>
<dbReference type="PRINTS" id="PR01768">
    <property type="entry name" value="TRPVRECEPTOR"/>
</dbReference>
<dbReference type="PANTHER" id="PTHR10582:SF5">
    <property type="entry name" value="TRANSIENT RECEPTOR POTENTIAL CATION CHANNEL SUBFAMILY V MEMBER 2"/>
    <property type="match status" value="1"/>
</dbReference>
<proteinExistence type="predicted"/>
<accession>A0A9Q0EGF3</accession>
<evidence type="ECO:0000256" key="3">
    <source>
        <dbReference type="ARBA" id="ARBA00022737"/>
    </source>
</evidence>
<keyword evidence="5" id="KW-0040">ANK repeat</keyword>
<name>A0A9Q0EGF3_9TELE</name>
<dbReference type="Proteomes" id="UP001148018">
    <property type="component" value="Unassembled WGS sequence"/>
</dbReference>
<dbReference type="GO" id="GO:0005886">
    <property type="term" value="C:plasma membrane"/>
    <property type="evidence" value="ECO:0007669"/>
    <property type="project" value="TreeGrafter"/>
</dbReference>
<dbReference type="GO" id="GO:0098703">
    <property type="term" value="P:calcium ion import across plasma membrane"/>
    <property type="evidence" value="ECO:0007669"/>
    <property type="project" value="TreeGrafter"/>
</dbReference>
<keyword evidence="3" id="KW-0677">Repeat</keyword>
<keyword evidence="4 7" id="KW-1133">Transmembrane helix</keyword>
<keyword evidence="10" id="KW-1185">Reference proteome</keyword>
<dbReference type="AlphaFoldDB" id="A0A9Q0EGF3"/>
<dbReference type="Pfam" id="PF00520">
    <property type="entry name" value="Ion_trans"/>
    <property type="match status" value="1"/>
</dbReference>
<gene>
    <name evidence="9" type="ORF">NHX12_027153</name>
</gene>
<reference evidence="9" key="1">
    <citation type="submission" date="2022-07" db="EMBL/GenBank/DDBJ databases">
        <title>Chromosome-level genome of Muraenolepis orangiensis.</title>
        <authorList>
            <person name="Kim J."/>
        </authorList>
    </citation>
    <scope>NUCLEOTIDE SEQUENCE</scope>
    <source>
        <strain evidence="9">KU_S4_2022</strain>
        <tissue evidence="9">Muscle</tissue>
    </source>
</reference>
<keyword evidence="6 7" id="KW-0472">Membrane</keyword>
<dbReference type="GO" id="GO:0005262">
    <property type="term" value="F:calcium channel activity"/>
    <property type="evidence" value="ECO:0007669"/>
    <property type="project" value="TreeGrafter"/>
</dbReference>
<dbReference type="Gene3D" id="1.10.287.70">
    <property type="match status" value="1"/>
</dbReference>
<organism evidence="9 10">
    <name type="scientific">Muraenolepis orangiensis</name>
    <name type="common">Patagonian moray cod</name>
    <dbReference type="NCBI Taxonomy" id="630683"/>
    <lineage>
        <taxon>Eukaryota</taxon>
        <taxon>Metazoa</taxon>
        <taxon>Chordata</taxon>
        <taxon>Craniata</taxon>
        <taxon>Vertebrata</taxon>
        <taxon>Euteleostomi</taxon>
        <taxon>Actinopterygii</taxon>
        <taxon>Neopterygii</taxon>
        <taxon>Teleostei</taxon>
        <taxon>Neoteleostei</taxon>
        <taxon>Acanthomorphata</taxon>
        <taxon>Zeiogadaria</taxon>
        <taxon>Gadariae</taxon>
        <taxon>Gadiformes</taxon>
        <taxon>Muraenolepidoidei</taxon>
        <taxon>Muraenolepididae</taxon>
        <taxon>Muraenolepis</taxon>
    </lineage>
</organism>
<keyword evidence="2 7" id="KW-0812">Transmembrane</keyword>
<sequence length="220" mass="25705">MILSNMIRFLLVYVVFLFGFSAAIVALMDENPPDGMKTNNSSPTYSNIQSTTLELFKLTIGMGELAFTDHLEYIEVFYFLLIAYLVLTYILLLNMLIALMSETVERVSRESESIWRLQRSLTILDLERALPWCLRRQLQSGITKTMTLVRGQDSRTFFRVEEVNWQKWWSNLAIMREEEEIEVEQEPMSIAAQQPRNLWNIRPHLARLRGRRTSGPHTVI</sequence>
<evidence type="ECO:0000256" key="4">
    <source>
        <dbReference type="ARBA" id="ARBA00022989"/>
    </source>
</evidence>
<feature type="transmembrane region" description="Helical" evidence="7">
    <location>
        <begin position="76"/>
        <end position="99"/>
    </location>
</feature>
<evidence type="ECO:0000313" key="9">
    <source>
        <dbReference type="EMBL" id="KAJ3605103.1"/>
    </source>
</evidence>
<dbReference type="EMBL" id="JANIIK010000043">
    <property type="protein sequence ID" value="KAJ3605103.1"/>
    <property type="molecule type" value="Genomic_DNA"/>
</dbReference>
<feature type="transmembrane region" description="Helical" evidence="7">
    <location>
        <begin position="7"/>
        <end position="28"/>
    </location>
</feature>
<dbReference type="OrthoDB" id="533508at2759"/>
<evidence type="ECO:0000256" key="7">
    <source>
        <dbReference type="SAM" id="Phobius"/>
    </source>
</evidence>
<dbReference type="InterPro" id="IPR008347">
    <property type="entry name" value="TrpV1-4"/>
</dbReference>
<evidence type="ECO:0000259" key="8">
    <source>
        <dbReference type="Pfam" id="PF00520"/>
    </source>
</evidence>
<evidence type="ECO:0000256" key="1">
    <source>
        <dbReference type="ARBA" id="ARBA00004141"/>
    </source>
</evidence>
<comment type="subcellular location">
    <subcellularLocation>
        <location evidence="1">Membrane</location>
        <topology evidence="1">Multi-pass membrane protein</topology>
    </subcellularLocation>
</comment>
<dbReference type="InterPro" id="IPR024862">
    <property type="entry name" value="TRPV"/>
</dbReference>
<evidence type="ECO:0000256" key="6">
    <source>
        <dbReference type="ARBA" id="ARBA00023136"/>
    </source>
</evidence>
<feature type="domain" description="Ion transport" evidence="8">
    <location>
        <begin position="2"/>
        <end position="111"/>
    </location>
</feature>